<evidence type="ECO:0000313" key="3">
    <source>
        <dbReference type="Proteomes" id="UP000002499"/>
    </source>
</evidence>
<evidence type="ECO:0000256" key="1">
    <source>
        <dbReference type="SAM" id="MobiDB-lite"/>
    </source>
</evidence>
<proteinExistence type="predicted"/>
<dbReference type="InParanoid" id="E9EE96"/>
<organism evidence="3">
    <name type="scientific">Metarhizium acridum (strain CQMa 102)</name>
    <dbReference type="NCBI Taxonomy" id="655827"/>
    <lineage>
        <taxon>Eukaryota</taxon>
        <taxon>Fungi</taxon>
        <taxon>Dikarya</taxon>
        <taxon>Ascomycota</taxon>
        <taxon>Pezizomycotina</taxon>
        <taxon>Sordariomycetes</taxon>
        <taxon>Hypocreomycetidae</taxon>
        <taxon>Hypocreales</taxon>
        <taxon>Clavicipitaceae</taxon>
        <taxon>Metarhizium</taxon>
    </lineage>
</organism>
<sequence>MPSTDASRLQKLWLAVQTKPEHATTEFWEYVLRLKQPPTDDVDDLRRVDLLVRKIDDDTILLFLEAKRANATRDQIEVVEYQAFTACCAHLFQTQKPAIWAMTCVGSKARIWAYKWNDDYVTPILPLGDELSEIGQYAEYSTHSKELVEALKHVKKNPIPDKATFENPQSPRPLSATLPDGWHDREVAFMSSATSYQAEADPGTALLQLPRSGCVRQAQAADTYQGMLDPNQSYEITVERFENRVYQCLRVVDGARVNVPEGGWGQCTILSSETLYPCYSWVGESGTQYFAWSLGSEEARGQ</sequence>
<dbReference type="Proteomes" id="UP000002499">
    <property type="component" value="Unassembled WGS sequence"/>
</dbReference>
<feature type="region of interest" description="Disordered" evidence="1">
    <location>
        <begin position="159"/>
        <end position="178"/>
    </location>
</feature>
<reference evidence="2 3" key="1">
    <citation type="journal article" date="2011" name="PLoS Genet.">
        <title>Genome sequencing and comparative transcriptomics of the model entomopathogenic fungi Metarhizium anisopliae and M. acridum.</title>
        <authorList>
            <person name="Gao Q."/>
            <person name="Jin K."/>
            <person name="Ying S.H."/>
            <person name="Zhang Y."/>
            <person name="Xiao G."/>
            <person name="Shang Y."/>
            <person name="Duan Z."/>
            <person name="Hu X."/>
            <person name="Xie X.Q."/>
            <person name="Zhou G."/>
            <person name="Peng G."/>
            <person name="Luo Z."/>
            <person name="Huang W."/>
            <person name="Wang B."/>
            <person name="Fang W."/>
            <person name="Wang S."/>
            <person name="Zhong Y."/>
            <person name="Ma L.J."/>
            <person name="St Leger R.J."/>
            <person name="Zhao G.P."/>
            <person name="Pei Y."/>
            <person name="Feng M.G."/>
            <person name="Xia Y."/>
            <person name="Wang C."/>
        </authorList>
    </citation>
    <scope>NUCLEOTIDE SEQUENCE [LARGE SCALE GENOMIC DNA]</scope>
    <source>
        <strain evidence="2 3">CQMa 102</strain>
    </source>
</reference>
<protein>
    <submittedName>
        <fullName evidence="2">Uncharacterized protein</fullName>
    </submittedName>
</protein>
<dbReference type="eggNOG" id="ENOG502SZ80">
    <property type="taxonomic scope" value="Eukaryota"/>
</dbReference>
<accession>E9EE96</accession>
<dbReference type="AlphaFoldDB" id="E9EE96"/>
<keyword evidence="3" id="KW-1185">Reference proteome</keyword>
<name>E9EE96_METAQ</name>
<dbReference type="OrthoDB" id="5153095at2759"/>
<dbReference type="GeneID" id="19252505"/>
<dbReference type="KEGG" id="maw:19252505"/>
<dbReference type="HOGENOM" id="CLU_080213_0_0_1"/>
<gene>
    <name evidence="2" type="ORF">MAC_08194</name>
</gene>
<dbReference type="EMBL" id="GL698567">
    <property type="protein sequence ID" value="EFY85724.1"/>
    <property type="molecule type" value="Genomic_DNA"/>
</dbReference>
<evidence type="ECO:0000313" key="2">
    <source>
        <dbReference type="EMBL" id="EFY85724.1"/>
    </source>
</evidence>